<proteinExistence type="predicted"/>
<evidence type="ECO:0000313" key="2">
    <source>
        <dbReference type="Proteomes" id="UP000028530"/>
    </source>
</evidence>
<protein>
    <submittedName>
        <fullName evidence="1">Uncharacterized protein</fullName>
    </submittedName>
</protein>
<evidence type="ECO:0000313" key="1">
    <source>
        <dbReference type="EMBL" id="ALN20063.1"/>
    </source>
</evidence>
<reference evidence="1 2" key="1">
    <citation type="submission" date="2015-11" db="EMBL/GenBank/DDBJ databases">
        <authorList>
            <person name="Chong T.M."/>
            <person name="Chan K.G."/>
            <person name="Dessaux Y."/>
        </authorList>
    </citation>
    <scope>NUCLEOTIDE SEQUENCE [LARGE SCALE GENOMIC DNA]</scope>
    <source>
        <strain evidence="1 2">S5.2</strain>
    </source>
</reference>
<organism evidence="1 2">
    <name type="scientific">Ectopseudomonas mendocina S5.2</name>
    <dbReference type="NCBI Taxonomy" id="1225174"/>
    <lineage>
        <taxon>Bacteria</taxon>
        <taxon>Pseudomonadati</taxon>
        <taxon>Pseudomonadota</taxon>
        <taxon>Gammaproteobacteria</taxon>
        <taxon>Pseudomonadales</taxon>
        <taxon>Pseudomonadaceae</taxon>
        <taxon>Ectopseudomonas</taxon>
    </lineage>
</organism>
<dbReference type="EMBL" id="CP013124">
    <property type="protein sequence ID" value="ALN20063.1"/>
    <property type="molecule type" value="Genomic_DNA"/>
</dbReference>
<sequence length="205" mass="22663">MDQDPLVADAENKIESVTELQNELRLNLIPALERAVFQGDDAGLAIKALQIDMAFPIALTGVGTFVIKADACQSEVIALIGVVPQDSCTTLFIASAAANEQYLDDYLKYWCRHALGFLSMVESWMVNGTDQWFITPSVWSALSSERQEKILEKIISSEQNIGQDCNMSIFDELRKSIIRDTEAVNAGVTNPNGLAYMVNEKNKLL</sequence>
<name>A0ABN4IW77_ECTME</name>
<accession>A0ABN4IW77</accession>
<keyword evidence="2" id="KW-1185">Reference proteome</keyword>
<dbReference type="Proteomes" id="UP000028530">
    <property type="component" value="Chromosome"/>
</dbReference>
<gene>
    <name evidence="1" type="ORF">DW68_015955</name>
</gene>